<dbReference type="InterPro" id="IPR045851">
    <property type="entry name" value="AMP-bd_C_sf"/>
</dbReference>
<dbReference type="Gene3D" id="3.40.50.12780">
    <property type="entry name" value="N-terminal domain of ligase-like"/>
    <property type="match status" value="1"/>
</dbReference>
<evidence type="ECO:0000256" key="1">
    <source>
        <dbReference type="SAM" id="MobiDB-lite"/>
    </source>
</evidence>
<feature type="region of interest" description="Disordered" evidence="1">
    <location>
        <begin position="1"/>
        <end position="32"/>
    </location>
</feature>
<dbReference type="OrthoDB" id="9803968at2"/>
<proteinExistence type="predicted"/>
<evidence type="ECO:0000259" key="2">
    <source>
        <dbReference type="Pfam" id="PF00501"/>
    </source>
</evidence>
<dbReference type="InterPro" id="IPR042099">
    <property type="entry name" value="ANL_N_sf"/>
</dbReference>
<gene>
    <name evidence="4" type="ORF">THSYN_23010</name>
</gene>
<protein>
    <submittedName>
        <fullName evidence="4">Acyl-CoA synthetase</fullName>
    </submittedName>
</protein>
<evidence type="ECO:0000313" key="4">
    <source>
        <dbReference type="EMBL" id="AUB84902.1"/>
    </source>
</evidence>
<dbReference type="GO" id="GO:0016878">
    <property type="term" value="F:acid-thiol ligase activity"/>
    <property type="evidence" value="ECO:0007669"/>
    <property type="project" value="UniProtKB-ARBA"/>
</dbReference>
<dbReference type="PANTHER" id="PTHR43767">
    <property type="entry name" value="LONG-CHAIN-FATTY-ACID--COA LIGASE"/>
    <property type="match status" value="1"/>
</dbReference>
<organism evidence="4 5">
    <name type="scientific">Candidatus Thiodictyon syntrophicum</name>
    <dbReference type="NCBI Taxonomy" id="1166950"/>
    <lineage>
        <taxon>Bacteria</taxon>
        <taxon>Pseudomonadati</taxon>
        <taxon>Pseudomonadota</taxon>
        <taxon>Gammaproteobacteria</taxon>
        <taxon>Chromatiales</taxon>
        <taxon>Chromatiaceae</taxon>
        <taxon>Thiodictyon</taxon>
    </lineage>
</organism>
<feature type="domain" description="AMP-dependent synthetase/ligase" evidence="2">
    <location>
        <begin position="59"/>
        <end position="368"/>
    </location>
</feature>
<dbReference type="InterPro" id="IPR025110">
    <property type="entry name" value="AMP-bd_C"/>
</dbReference>
<dbReference type="Pfam" id="PF13193">
    <property type="entry name" value="AMP-binding_C"/>
    <property type="match status" value="1"/>
</dbReference>
<keyword evidence="5" id="KW-1185">Reference proteome</keyword>
<sequence length="531" mass="54445">MKNQDSLAGRSTPAGAGHGDSPVPTPGAPGFALAPWTAGPGLALIQSAGPDDGSADLCWTYDRLAARVVALAGELRSQGLAPGQLVAVPERPTVGLVLMQHALAQVGAALLPMRLAVDDPGSGPLLALTGAEWGWRWDGQADGRLTPLDRVRGQGGALPPAPAPAPVWPSPLALVVETSGSTGIPRAAMLTQHNLLAAAALSNRHLGLSAGDCWLCCLALRYIGGLSITYRCALAGATHLLHEGFDPELVALDLERRAVTHLSLVPPMLARLLALGRPPPPALRVLLVGGQSLSTQLAGQAIAAGWPLHLTYGMTETASQVATSGRLRVPPAAGLVGRPLAGLEVDCPAGPDGPTPLRVRGSVVMAGYANPGRRPGLGLVDGWFTTSDLGRRGEDGALCILGRADEVLVTGGVKVNPGWVESLLAGAPGVGEVAVVGVADPVWGQRLVALYTGEATPVALDAWCRANLAGSQRPRAFRPQAALPLLNSGKLDRRRLRVLAQEPGSPGEPGADEVLCQTEVLAPKSPGGPPV</sequence>
<dbReference type="SUPFAM" id="SSF56801">
    <property type="entry name" value="Acetyl-CoA synthetase-like"/>
    <property type="match status" value="1"/>
</dbReference>
<dbReference type="PANTHER" id="PTHR43767:SF1">
    <property type="entry name" value="NONRIBOSOMAL PEPTIDE SYNTHASE PES1 (EUROFUNG)-RELATED"/>
    <property type="match status" value="1"/>
</dbReference>
<reference evidence="4 5" key="1">
    <citation type="submission" date="2017-03" db="EMBL/GenBank/DDBJ databases">
        <title>Complete genome sequence of Candidatus 'Thiodictyon syntrophicum' sp. nov. strain Cad16T, a photolithoautotroph purple sulfur bacterium isolated from an alpine meromictic lake.</title>
        <authorList>
            <person name="Luedin S.M."/>
            <person name="Pothier J.F."/>
            <person name="Danza F."/>
            <person name="Storelli N."/>
            <person name="Wittwer M."/>
            <person name="Tonolla M."/>
        </authorList>
    </citation>
    <scope>NUCLEOTIDE SEQUENCE [LARGE SCALE GENOMIC DNA]</scope>
    <source>
        <strain evidence="4 5">Cad16T</strain>
    </source>
</reference>
<dbReference type="EMBL" id="CP020370">
    <property type="protein sequence ID" value="AUB84902.1"/>
    <property type="molecule type" value="Genomic_DNA"/>
</dbReference>
<dbReference type="InterPro" id="IPR050237">
    <property type="entry name" value="ATP-dep_AMP-bd_enzyme"/>
</dbReference>
<dbReference type="Pfam" id="PF00501">
    <property type="entry name" value="AMP-binding"/>
    <property type="match status" value="1"/>
</dbReference>
<dbReference type="Gene3D" id="3.30.300.30">
    <property type="match status" value="1"/>
</dbReference>
<dbReference type="InterPro" id="IPR000873">
    <property type="entry name" value="AMP-dep_synth/lig_dom"/>
</dbReference>
<dbReference type="Proteomes" id="UP000232638">
    <property type="component" value="Chromosome"/>
</dbReference>
<dbReference type="AlphaFoldDB" id="A0A2K8UHA7"/>
<dbReference type="KEGG" id="tsy:THSYN_23010"/>
<name>A0A2K8UHA7_9GAMM</name>
<accession>A0A2K8UHA7</accession>
<feature type="domain" description="AMP-binding enzyme C-terminal" evidence="3">
    <location>
        <begin position="420"/>
        <end position="490"/>
    </location>
</feature>
<evidence type="ECO:0000313" key="5">
    <source>
        <dbReference type="Proteomes" id="UP000232638"/>
    </source>
</evidence>
<evidence type="ECO:0000259" key="3">
    <source>
        <dbReference type="Pfam" id="PF13193"/>
    </source>
</evidence>